<accession>A0A0A8GZY3</accession>
<name>A0A0A8GZY3_9BACT</name>
<dbReference type="AlphaFoldDB" id="A0A0A8GZY3"/>
<dbReference type="Gene3D" id="3.40.50.300">
    <property type="entry name" value="P-loop containing nucleotide triphosphate hydrolases"/>
    <property type="match status" value="1"/>
</dbReference>
<organism evidence="3 4">
    <name type="scientific">Campylobacter insulaenigrae NCTC 12927</name>
    <dbReference type="NCBI Taxonomy" id="1031564"/>
    <lineage>
        <taxon>Bacteria</taxon>
        <taxon>Pseudomonadati</taxon>
        <taxon>Campylobacterota</taxon>
        <taxon>Epsilonproteobacteria</taxon>
        <taxon>Campylobacterales</taxon>
        <taxon>Campylobacteraceae</taxon>
        <taxon>Campylobacter</taxon>
    </lineage>
</organism>
<dbReference type="HOGENOM" id="CLU_447378_0_0_7"/>
<evidence type="ECO:0000313" key="4">
    <source>
        <dbReference type="Proteomes" id="UP000031163"/>
    </source>
</evidence>
<evidence type="ECO:0000259" key="2">
    <source>
        <dbReference type="Pfam" id="PF00350"/>
    </source>
</evidence>
<gene>
    <name evidence="3" type="ORF">CINS_0331</name>
</gene>
<dbReference type="CDD" id="cd09912">
    <property type="entry name" value="DLP_2"/>
    <property type="match status" value="1"/>
</dbReference>
<dbReference type="KEGG" id="cis:CINS_0331"/>
<proteinExistence type="predicted"/>
<dbReference type="GeneID" id="74431146"/>
<keyword evidence="1" id="KW-0175">Coiled coil</keyword>
<dbReference type="InterPro" id="IPR045063">
    <property type="entry name" value="Dynamin_N"/>
</dbReference>
<feature type="coiled-coil region" evidence="1">
    <location>
        <begin position="567"/>
        <end position="601"/>
    </location>
</feature>
<reference evidence="3 4" key="1">
    <citation type="journal article" date="2014" name="Genome Biol. Evol.">
        <title>Comparative Genomics of the Campylobacter lari Group.</title>
        <authorList>
            <person name="Miller W.G."/>
            <person name="Yee E."/>
            <person name="Chapman M.H."/>
            <person name="Smith T.P."/>
            <person name="Bono J.L."/>
            <person name="Huynh S."/>
            <person name="Parker C.T."/>
            <person name="Vandamme P."/>
            <person name="Luong K."/>
            <person name="Korlach J."/>
        </authorList>
    </citation>
    <scope>NUCLEOTIDE SEQUENCE [LARGE SCALE GENOMIC DNA]</scope>
    <source>
        <strain evidence="3 4">NCTC 12927</strain>
    </source>
</reference>
<dbReference type="PANTHER" id="PTHR43681:SF1">
    <property type="entry name" value="SARCALUMENIN"/>
    <property type="match status" value="1"/>
</dbReference>
<dbReference type="PANTHER" id="PTHR43681">
    <property type="entry name" value="TRANSMEMBRANE GTPASE FZO"/>
    <property type="match status" value="1"/>
</dbReference>
<dbReference type="EMBL" id="CP007770">
    <property type="protein sequence ID" value="AJC87331.1"/>
    <property type="molecule type" value="Genomic_DNA"/>
</dbReference>
<dbReference type="Proteomes" id="UP000031163">
    <property type="component" value="Chromosome"/>
</dbReference>
<feature type="domain" description="Dynamin N-terminal" evidence="2">
    <location>
        <begin position="64"/>
        <end position="217"/>
    </location>
</feature>
<evidence type="ECO:0000256" key="1">
    <source>
        <dbReference type="SAM" id="Coils"/>
    </source>
</evidence>
<dbReference type="Pfam" id="PF00350">
    <property type="entry name" value="Dynamin_N"/>
    <property type="match status" value="1"/>
</dbReference>
<dbReference type="STRING" id="1031564.CINS_0331"/>
<dbReference type="InterPro" id="IPR027417">
    <property type="entry name" value="P-loop_NTPase"/>
</dbReference>
<sequence length="606" mass="71245">MQVDLISNFIKAYENAYCKKFDESFEGKLLTIRANFCEPSLRLNNEFLKKLDEVIFSYKRPINIAIVGQFSSGKSTLLNLILQRECLPTGVIPVTFKPTFLRYAKDYFLKVEYKDGSDEIVDIDQLCKFSDQRNELKEAKSLHLFAPIELLKNITLIDTPGLNANNTDTLTTFTELSFVHSAIWLSLIDNAGKKSEEEAIKTNATLLGRSGICVLNQKDKFTQEEINNILNYANLVFSKYFEKIIAISCKEAKENLQKSNLNLFYEYLQDLDYEKIKKDFIQEKLNNLCEILLEQYDFFSTKLDYLDAKLGLSVNENNIKHLEERINILNHNCLEKLKLVSEKIAKEILKFIKERDSSYYKKAQGWFKKNLYEKIDYKLPYLSSDDAFLAMFYNCDLMNKEFKKMKKEISLEFDELKQLFTNFFTNLEKEILLFKSEFSNLNKDYSLQSDEEFTSFKNFASASEEIFIKDFKELLFENNLKLDLFLEKLNLKALANYESATKLALGFFSTKINASKEFYELDSAEFSLYHPKASEIYQRMLIELNVHEFEDLLLNKPVISKIYHYYMQAYKKLIEDKKEYIKNLKNEFEVKKEMILNIKNQISKLR</sequence>
<dbReference type="RefSeq" id="WP_039649301.1">
    <property type="nucleotide sequence ID" value="NZ_CP007770.1"/>
</dbReference>
<dbReference type="InterPro" id="IPR051943">
    <property type="entry name" value="TRAFAC_Dynamin-like_GTPase"/>
</dbReference>
<evidence type="ECO:0000313" key="3">
    <source>
        <dbReference type="EMBL" id="AJC87331.1"/>
    </source>
</evidence>
<dbReference type="SUPFAM" id="SSF52540">
    <property type="entry name" value="P-loop containing nucleoside triphosphate hydrolases"/>
    <property type="match status" value="1"/>
</dbReference>
<protein>
    <submittedName>
        <fullName evidence="3">GTP-binding protein (Dynamin domain)</fullName>
    </submittedName>
</protein>